<reference evidence="3 4" key="1">
    <citation type="submission" date="2021-01" db="EMBL/GenBank/DDBJ databases">
        <title>Genome seq and assembly of Devosia sp. LEGU1.</title>
        <authorList>
            <person name="Chhetri G."/>
        </authorList>
    </citation>
    <scope>NUCLEOTIDE SEQUENCE [LARGE SCALE GENOMIC DNA]</scope>
    <source>
        <strain evidence="3 4">LEGU1</strain>
    </source>
</reference>
<dbReference type="SUPFAM" id="SSF47598">
    <property type="entry name" value="Ribbon-helix-helix"/>
    <property type="match status" value="1"/>
</dbReference>
<dbReference type="PANTHER" id="PTHR36582:SF2">
    <property type="entry name" value="ANTITOXIN PARD"/>
    <property type="match status" value="1"/>
</dbReference>
<evidence type="ECO:0000313" key="4">
    <source>
        <dbReference type="Proteomes" id="UP000595857"/>
    </source>
</evidence>
<dbReference type="RefSeq" id="WP_201633055.1">
    <property type="nucleotide sequence ID" value="NZ_CP068046.1"/>
</dbReference>
<dbReference type="EMBL" id="CP068046">
    <property type="protein sequence ID" value="QQR39233.1"/>
    <property type="molecule type" value="Genomic_DNA"/>
</dbReference>
<name>A0ABX7C4V3_9HYPH</name>
<sequence length="83" mass="9325">MTQHASLALNDHEAEFVERQVVNGTYASAAEVLRAGLHMLEEHDAKVKALQAALQEGLDSGPPMPFDRDEFLQRMRDKYVSRS</sequence>
<evidence type="ECO:0000256" key="2">
    <source>
        <dbReference type="ARBA" id="ARBA00022649"/>
    </source>
</evidence>
<comment type="similarity">
    <text evidence="1">Belongs to the ParD antitoxin family.</text>
</comment>
<accession>A0ABX7C4V3</accession>
<dbReference type="InterPro" id="IPR038296">
    <property type="entry name" value="ParD_sf"/>
</dbReference>
<dbReference type="Gene3D" id="6.10.10.120">
    <property type="entry name" value="Antitoxin ParD1-like"/>
    <property type="match status" value="1"/>
</dbReference>
<keyword evidence="4" id="KW-1185">Reference proteome</keyword>
<evidence type="ECO:0000256" key="1">
    <source>
        <dbReference type="ARBA" id="ARBA00008580"/>
    </source>
</evidence>
<dbReference type="NCBIfam" id="TIGR02606">
    <property type="entry name" value="antidote_CC2985"/>
    <property type="match status" value="1"/>
</dbReference>
<organism evidence="3 4">
    <name type="scientific">Devosia rhizoryzae</name>
    <dbReference type="NCBI Taxonomy" id="2774137"/>
    <lineage>
        <taxon>Bacteria</taxon>
        <taxon>Pseudomonadati</taxon>
        <taxon>Pseudomonadota</taxon>
        <taxon>Alphaproteobacteria</taxon>
        <taxon>Hyphomicrobiales</taxon>
        <taxon>Devosiaceae</taxon>
        <taxon>Devosia</taxon>
    </lineage>
</organism>
<proteinExistence type="inferred from homology"/>
<dbReference type="PANTHER" id="PTHR36582">
    <property type="entry name" value="ANTITOXIN PARD"/>
    <property type="match status" value="1"/>
</dbReference>
<dbReference type="InterPro" id="IPR022789">
    <property type="entry name" value="ParD"/>
</dbReference>
<dbReference type="Pfam" id="PF03693">
    <property type="entry name" value="ParD_antitoxin"/>
    <property type="match status" value="1"/>
</dbReference>
<dbReference type="InterPro" id="IPR010985">
    <property type="entry name" value="Ribbon_hlx_hlx"/>
</dbReference>
<dbReference type="Proteomes" id="UP000595857">
    <property type="component" value="Chromosome"/>
</dbReference>
<keyword evidence="2" id="KW-1277">Toxin-antitoxin system</keyword>
<protein>
    <submittedName>
        <fullName evidence="3">Type II toxin-antitoxin system ParD family antitoxin</fullName>
    </submittedName>
</protein>
<evidence type="ECO:0000313" key="3">
    <source>
        <dbReference type="EMBL" id="QQR39233.1"/>
    </source>
</evidence>
<gene>
    <name evidence="3" type="ORF">JI748_16145</name>
</gene>